<dbReference type="SUPFAM" id="SSF48371">
    <property type="entry name" value="ARM repeat"/>
    <property type="match status" value="1"/>
</dbReference>
<accession>A0ABQ9XKI3</accession>
<dbReference type="Gene3D" id="1.25.10.10">
    <property type="entry name" value="Leucine-rich Repeat Variant"/>
    <property type="match status" value="1"/>
</dbReference>
<organism evidence="5 6">
    <name type="scientific">Blattamonas nauphoetae</name>
    <dbReference type="NCBI Taxonomy" id="2049346"/>
    <lineage>
        <taxon>Eukaryota</taxon>
        <taxon>Metamonada</taxon>
        <taxon>Preaxostyla</taxon>
        <taxon>Oxymonadida</taxon>
        <taxon>Blattamonas</taxon>
    </lineage>
</organism>
<evidence type="ECO:0008006" key="7">
    <source>
        <dbReference type="Google" id="ProtNLM"/>
    </source>
</evidence>
<evidence type="ECO:0000313" key="6">
    <source>
        <dbReference type="Proteomes" id="UP001281761"/>
    </source>
</evidence>
<evidence type="ECO:0000256" key="3">
    <source>
        <dbReference type="ARBA" id="ARBA00022927"/>
    </source>
</evidence>
<evidence type="ECO:0000256" key="4">
    <source>
        <dbReference type="SAM" id="MobiDB-lite"/>
    </source>
</evidence>
<dbReference type="InterPro" id="IPR011989">
    <property type="entry name" value="ARM-like"/>
</dbReference>
<proteinExistence type="inferred from homology"/>
<dbReference type="Proteomes" id="UP001281761">
    <property type="component" value="Unassembled WGS sequence"/>
</dbReference>
<feature type="region of interest" description="Disordered" evidence="4">
    <location>
        <begin position="1"/>
        <end position="22"/>
    </location>
</feature>
<feature type="compositionally biased region" description="Polar residues" evidence="4">
    <location>
        <begin position="1"/>
        <end position="11"/>
    </location>
</feature>
<reference evidence="5 6" key="1">
    <citation type="journal article" date="2022" name="bioRxiv">
        <title>Genomics of Preaxostyla Flagellates Illuminates Evolutionary Transitions and the Path Towards Mitochondrial Loss.</title>
        <authorList>
            <person name="Novak L.V.F."/>
            <person name="Treitli S.C."/>
            <person name="Pyrih J."/>
            <person name="Halakuc P."/>
            <person name="Pipaliya S.V."/>
            <person name="Vacek V."/>
            <person name="Brzon O."/>
            <person name="Soukal P."/>
            <person name="Eme L."/>
            <person name="Dacks J.B."/>
            <person name="Karnkowska A."/>
            <person name="Elias M."/>
            <person name="Hampl V."/>
        </authorList>
    </citation>
    <scope>NUCLEOTIDE SEQUENCE [LARGE SCALE GENOMIC DNA]</scope>
    <source>
        <strain evidence="5">NAU3</strain>
        <tissue evidence="5">Gut</tissue>
    </source>
</reference>
<evidence type="ECO:0000313" key="5">
    <source>
        <dbReference type="EMBL" id="KAK2951858.1"/>
    </source>
</evidence>
<comment type="caution">
    <text evidence="5">The sequence shown here is derived from an EMBL/GenBank/DDBJ whole genome shotgun (WGS) entry which is preliminary data.</text>
</comment>
<evidence type="ECO:0000256" key="2">
    <source>
        <dbReference type="ARBA" id="ARBA00022448"/>
    </source>
</evidence>
<dbReference type="PANTHER" id="PTHR23316">
    <property type="entry name" value="IMPORTIN ALPHA"/>
    <property type="match status" value="1"/>
</dbReference>
<dbReference type="EMBL" id="JARBJD010000112">
    <property type="protein sequence ID" value="KAK2951858.1"/>
    <property type="molecule type" value="Genomic_DNA"/>
</dbReference>
<protein>
    <recommendedName>
        <fullName evidence="7">Importin subunit alpha</fullName>
    </recommendedName>
</protein>
<sequence>MSSNLSTTSNRGNDRRFLFDNPEEETGDEYYDFYASGLRNKKRPAFNQSSQSPHLSENTLSNEMEELLAPIPAQIQNLASPDDSVVIEALDLLRIPTQQMYNIPSERFATFNLAESLAPLLLRENCAEIQLKTLFILINLTKSFSRSAMPLFQSICYSACVDAFPILLQSSEMSIVEHTAWLIHNLCDYSTTLRNHIIVQHLVQPLFTIIQTKKLDAQQAGTILSAISGLAKNTKRPQIQEQLSRINSNNPPFDPSIETDEEQLIIDQIPALIKLIPTCTEMVISHILDILFEITNRNYLAISKMADQENISLLVDLLPTIKTAMTHEKLLKALGQLTRTTSDHIQILLNTHLIVYLTIIVKKVNNNVLRDIIWICANIANGTPDQGQQIFDSGLLSYFLQIQSEMNPIQIKYLCDLLSNLITTSPALMEPLISNNVVGVLLNILRTDHKTYTVPALCTLNYFLDTSIQNQKTSSSPENTFISYLLAEDFQTVLGNYSSHEDGRVSELSKEILSKTT</sequence>
<keyword evidence="3" id="KW-0653">Protein transport</keyword>
<dbReference type="InterPro" id="IPR016024">
    <property type="entry name" value="ARM-type_fold"/>
</dbReference>
<keyword evidence="2" id="KW-0813">Transport</keyword>
<evidence type="ECO:0000256" key="1">
    <source>
        <dbReference type="ARBA" id="ARBA00010394"/>
    </source>
</evidence>
<gene>
    <name evidence="5" type="ORF">BLNAU_13228</name>
</gene>
<keyword evidence="6" id="KW-1185">Reference proteome</keyword>
<name>A0ABQ9XKI3_9EUKA</name>
<comment type="similarity">
    <text evidence="1">Belongs to the importin alpha family.</text>
</comment>